<sequence length="90" mass="10514">MKMNTSKVIPITSLVFIVGFMLYSIYSIDKYHDEKAIVDGERYSKLQIIKTLENEKGIFYFLGDKENQIEVNKRYYELAVSAYKDSQDGK</sequence>
<keyword evidence="1" id="KW-0812">Transmembrane</keyword>
<accession>A0A0N7FVY9</accession>
<keyword evidence="1" id="KW-1133">Transmembrane helix</keyword>
<feature type="transmembrane region" description="Helical" evidence="1">
    <location>
        <begin position="7"/>
        <end position="26"/>
    </location>
</feature>
<geneLocation type="plasmid" evidence="2">
    <name>Drgb2</name>
</geneLocation>
<organism evidence="2">
    <name type="scientific">Pectobacterium carotovorum</name>
    <name type="common">Erwinia carotovora</name>
    <dbReference type="NCBI Taxonomy" id="554"/>
    <lineage>
        <taxon>Bacteria</taxon>
        <taxon>Pseudomonadati</taxon>
        <taxon>Pseudomonadota</taxon>
        <taxon>Gammaproteobacteria</taxon>
        <taxon>Enterobacterales</taxon>
        <taxon>Pectobacteriaceae</taxon>
        <taxon>Pectobacterium</taxon>
    </lineage>
</organism>
<evidence type="ECO:0008006" key="3">
    <source>
        <dbReference type="Google" id="ProtNLM"/>
    </source>
</evidence>
<name>A0A0N7FVY9_PECCA</name>
<dbReference type="RefSeq" id="WP_181375478.1">
    <property type="nucleotide sequence ID" value="NZ_KT351733.1"/>
</dbReference>
<evidence type="ECO:0000256" key="1">
    <source>
        <dbReference type="SAM" id="Phobius"/>
    </source>
</evidence>
<dbReference type="EMBL" id="KT351733">
    <property type="protein sequence ID" value="ALG88487.1"/>
    <property type="molecule type" value="Genomic_DNA"/>
</dbReference>
<proteinExistence type="predicted"/>
<protein>
    <recommendedName>
        <fullName evidence="3">Histidine kinase</fullName>
    </recommendedName>
</protein>
<dbReference type="AlphaFoldDB" id="A0A0N7FVY9"/>
<keyword evidence="2" id="KW-0614">Plasmid</keyword>
<reference evidence="2" key="2">
    <citation type="submission" date="2015-07" db="EMBL/GenBank/DDBJ databases">
        <authorList>
            <person name="Welte C."/>
            <person name="de Graaf R."/>
            <person name="van den Bosch T.J.M."/>
            <person name="Op den Camp H."/>
            <person name="van Dam N."/>
            <person name="Jetten M."/>
        </authorList>
    </citation>
    <scope>NUCLEOTIDE SEQUENCE</scope>
    <source>
        <plasmid evidence="2">Drgb2</plasmid>
    </source>
</reference>
<evidence type="ECO:0000313" key="2">
    <source>
        <dbReference type="EMBL" id="ALG88487.1"/>
    </source>
</evidence>
<reference evidence="2" key="1">
    <citation type="journal article" date="2015" name="Environ. Microbiol.">
        <title>Plasmids from the gut microbiome of cabbage root fly larvae encode SaxA that catalyses the conversion of the plant toxin 2-phenylethyl isothiocyanate.</title>
        <authorList>
            <person name="Welte C.U."/>
            <person name="de Graaf R.M."/>
            <person name="van den Bosch T.J."/>
            <person name="Op den Camp H.J."/>
            <person name="van Dam N.M."/>
            <person name="Jetten M.S."/>
        </authorList>
    </citation>
    <scope>NUCLEOTIDE SEQUENCE</scope>
    <source>
        <plasmid evidence="2">Drgb2</plasmid>
    </source>
</reference>
<keyword evidence="1" id="KW-0472">Membrane</keyword>